<dbReference type="SUPFAM" id="SSF144232">
    <property type="entry name" value="HIT/MYND zinc finger-like"/>
    <property type="match status" value="1"/>
</dbReference>
<dbReference type="GO" id="GO:0032259">
    <property type="term" value="P:methylation"/>
    <property type="evidence" value="ECO:0007669"/>
    <property type="project" value="UniProtKB-KW"/>
</dbReference>
<dbReference type="Gene3D" id="6.10.140.2220">
    <property type="match status" value="1"/>
</dbReference>
<dbReference type="Gene3D" id="1.25.40.10">
    <property type="entry name" value="Tetratricopeptide repeat domain"/>
    <property type="match status" value="1"/>
</dbReference>
<dbReference type="PROSITE" id="PS50280">
    <property type="entry name" value="SET"/>
    <property type="match status" value="1"/>
</dbReference>
<evidence type="ECO:0000256" key="8">
    <source>
        <dbReference type="SAM" id="Coils"/>
    </source>
</evidence>
<sequence length="674" mass="77546">MLSPGEIEDPQITSEQLLSLKSDIRIIDMLEELAHKHCPSQFQDIEAGGKVSKSNEKALAFRDEGRKMLRQKNYIKALLAFTQSVSNAEDQSEMLGLAYAGRAEVLFERGYFTECIQAKLLEKKTLAEDQKPTQPPRRYHDDIPTLPHPNPKIPCASQQVDIQKDQFGGKHIVANTNIEAGEIIAVEKPYVVAIGTKPSQRYLHCHECLELCYNLIPCPNCRTTLYCSDKCKNTARDSYHYNECDLCQFDFNELLSVKTVLKGLKQLIDGSENGQFDGAVYKSDRYEEIQELQTNKEKRSVRDLFEAANEACIIDHFLAKYSDFFSKTQISSERLKELLFHHYFNTTLNKISVEKTKKNSIDTEFHEVAEAIYAFSSLLNHHCYGNVTPVFYGGTLVLKAARNIKSGESCTLTYRNFNFAEYPKLVRSHQLWKLYQFTCTCEACENNWPIFECLNSGDVEKYQKLVEQIKTALSPASLDVGGILKILLKKVKEFSASEPTKVDKNLGDTLSQVVFEQCEDALKEGFGLKNPLQGPEIGQELERKFRQEMELDKQKALEKYKSELLTVVEDRMKSEVKDVEIRERLACQMEKERQSQEFEILLKDELATLDKLEANIREQYEQIIANHESYLKSKWEDALEMEVQKTVQSMTKMYLAQLDDQERRLTEIFKLELK</sequence>
<dbReference type="OMA" id="RADHICE"/>
<dbReference type="Proteomes" id="UP000030742">
    <property type="component" value="Unassembled WGS sequence"/>
</dbReference>
<evidence type="ECO:0008006" key="14">
    <source>
        <dbReference type="Google" id="ProtNLM"/>
    </source>
</evidence>
<dbReference type="SUPFAM" id="SSF82199">
    <property type="entry name" value="SET domain"/>
    <property type="match status" value="1"/>
</dbReference>
<evidence type="ECO:0000259" key="10">
    <source>
        <dbReference type="PROSITE" id="PS50865"/>
    </source>
</evidence>
<reference evidence="11 13" key="1">
    <citation type="journal article" date="2013" name="Genome Biol.">
        <title>Draft genome of the mountain pine beetle, Dendroctonus ponderosae Hopkins, a major forest pest.</title>
        <authorList>
            <person name="Keeling C.I."/>
            <person name="Yuen M.M."/>
            <person name="Liao N.Y."/>
            <person name="Docking T.R."/>
            <person name="Chan S.K."/>
            <person name="Taylor G.A."/>
            <person name="Palmquist D.L."/>
            <person name="Jackman S.D."/>
            <person name="Nguyen A."/>
            <person name="Li M."/>
            <person name="Henderson H."/>
            <person name="Janes J.K."/>
            <person name="Zhao Y."/>
            <person name="Pandoh P."/>
            <person name="Moore R."/>
            <person name="Sperling F.A."/>
            <person name="Huber D.P."/>
            <person name="Birol I."/>
            <person name="Jones S.J."/>
            <person name="Bohlmann J."/>
        </authorList>
    </citation>
    <scope>NUCLEOTIDE SEQUENCE</scope>
</reference>
<dbReference type="EMBL" id="KB741292">
    <property type="protein sequence ID" value="ENN70296.1"/>
    <property type="molecule type" value="Genomic_DNA"/>
</dbReference>
<proteinExistence type="predicted"/>
<dbReference type="GO" id="GO:0005737">
    <property type="term" value="C:cytoplasm"/>
    <property type="evidence" value="ECO:0007669"/>
    <property type="project" value="TreeGrafter"/>
</dbReference>
<evidence type="ECO:0000256" key="3">
    <source>
        <dbReference type="ARBA" id="ARBA00022691"/>
    </source>
</evidence>
<feature type="coiled-coil region" evidence="8">
    <location>
        <begin position="595"/>
        <end position="622"/>
    </location>
</feature>
<dbReference type="InterPro" id="IPR002893">
    <property type="entry name" value="Znf_MYND"/>
</dbReference>
<keyword evidence="1" id="KW-0489">Methyltransferase</keyword>
<accession>N6TPS8</accession>
<evidence type="ECO:0000313" key="11">
    <source>
        <dbReference type="EMBL" id="ENN70296.1"/>
    </source>
</evidence>
<feature type="domain" description="MYND-type" evidence="10">
    <location>
        <begin position="205"/>
        <end position="244"/>
    </location>
</feature>
<dbReference type="InterPro" id="IPR052097">
    <property type="entry name" value="SET-MYND_domain_protein"/>
</dbReference>
<evidence type="ECO:0000256" key="6">
    <source>
        <dbReference type="ARBA" id="ARBA00022833"/>
    </source>
</evidence>
<dbReference type="EMBL" id="KB632334">
    <property type="protein sequence ID" value="ERL92773.1"/>
    <property type="molecule type" value="Genomic_DNA"/>
</dbReference>
<dbReference type="AlphaFoldDB" id="N6TPS8"/>
<dbReference type="GO" id="GO:0008270">
    <property type="term" value="F:zinc ion binding"/>
    <property type="evidence" value="ECO:0007669"/>
    <property type="project" value="UniProtKB-KW"/>
</dbReference>
<dbReference type="GO" id="GO:0042826">
    <property type="term" value="F:histone deacetylase binding"/>
    <property type="evidence" value="ECO:0007669"/>
    <property type="project" value="TreeGrafter"/>
</dbReference>
<feature type="non-terminal residue" evidence="11">
    <location>
        <position position="1"/>
    </location>
</feature>
<dbReference type="GO" id="GO:0008170">
    <property type="term" value="F:N-methyltransferase activity"/>
    <property type="evidence" value="ECO:0007669"/>
    <property type="project" value="UniProtKB-ARBA"/>
</dbReference>
<evidence type="ECO:0000256" key="4">
    <source>
        <dbReference type="ARBA" id="ARBA00022723"/>
    </source>
</evidence>
<dbReference type="PANTHER" id="PTHR46165">
    <property type="entry name" value="SET AND MYND DOMAIN-CONTAINING PROTEIN 4"/>
    <property type="match status" value="1"/>
</dbReference>
<evidence type="ECO:0000259" key="9">
    <source>
        <dbReference type="PROSITE" id="PS50280"/>
    </source>
</evidence>
<feature type="domain" description="SET" evidence="9">
    <location>
        <begin position="151"/>
        <end position="415"/>
    </location>
</feature>
<evidence type="ECO:0000256" key="5">
    <source>
        <dbReference type="ARBA" id="ARBA00022771"/>
    </source>
</evidence>
<dbReference type="Gene3D" id="1.10.220.160">
    <property type="match status" value="1"/>
</dbReference>
<dbReference type="Pfam" id="PF00856">
    <property type="entry name" value="SET"/>
    <property type="match status" value="1"/>
</dbReference>
<dbReference type="InterPro" id="IPR046341">
    <property type="entry name" value="SET_dom_sf"/>
</dbReference>
<dbReference type="GO" id="GO:0008276">
    <property type="term" value="F:protein methyltransferase activity"/>
    <property type="evidence" value="ECO:0007669"/>
    <property type="project" value="UniProtKB-ARBA"/>
</dbReference>
<dbReference type="InterPro" id="IPR001214">
    <property type="entry name" value="SET_dom"/>
</dbReference>
<gene>
    <name evidence="12" type="ORF">D910_10081</name>
    <name evidence="11" type="ORF">YQE_12807</name>
</gene>
<dbReference type="OrthoDB" id="7770870at2759"/>
<dbReference type="PROSITE" id="PS50865">
    <property type="entry name" value="ZF_MYND_2"/>
    <property type="match status" value="1"/>
</dbReference>
<evidence type="ECO:0000313" key="13">
    <source>
        <dbReference type="Proteomes" id="UP000030742"/>
    </source>
</evidence>
<keyword evidence="6" id="KW-0862">Zinc</keyword>
<evidence type="ECO:0000256" key="2">
    <source>
        <dbReference type="ARBA" id="ARBA00022679"/>
    </source>
</evidence>
<keyword evidence="5 7" id="KW-0863">Zinc-finger</keyword>
<evidence type="ECO:0000256" key="1">
    <source>
        <dbReference type="ARBA" id="ARBA00022603"/>
    </source>
</evidence>
<dbReference type="GO" id="GO:0008757">
    <property type="term" value="F:S-adenosylmethionine-dependent methyltransferase activity"/>
    <property type="evidence" value="ECO:0007669"/>
    <property type="project" value="UniProtKB-ARBA"/>
</dbReference>
<dbReference type="PANTHER" id="PTHR46165:SF6">
    <property type="entry name" value="SET AND MYND DOMAIN-CONTAINING PROTEIN 4-LIKE PROTEIN"/>
    <property type="match status" value="1"/>
</dbReference>
<name>N6TPS8_DENPD</name>
<dbReference type="STRING" id="77166.N6TPS8"/>
<evidence type="ECO:0000313" key="12">
    <source>
        <dbReference type="EMBL" id="ERL92773.1"/>
    </source>
</evidence>
<evidence type="ECO:0000256" key="7">
    <source>
        <dbReference type="PROSITE-ProRule" id="PRU00134"/>
    </source>
</evidence>
<dbReference type="Gene3D" id="2.170.270.10">
    <property type="entry name" value="SET domain"/>
    <property type="match status" value="1"/>
</dbReference>
<keyword evidence="3" id="KW-0949">S-adenosyl-L-methionine</keyword>
<keyword evidence="8" id="KW-0175">Coiled coil</keyword>
<keyword evidence="4" id="KW-0479">Metal-binding</keyword>
<dbReference type="HOGENOM" id="CLU_407834_0_0_1"/>
<dbReference type="InterPro" id="IPR011990">
    <property type="entry name" value="TPR-like_helical_dom_sf"/>
</dbReference>
<keyword evidence="2" id="KW-0808">Transferase</keyword>
<organism evidence="11">
    <name type="scientific">Dendroctonus ponderosae</name>
    <name type="common">Mountain pine beetle</name>
    <dbReference type="NCBI Taxonomy" id="77166"/>
    <lineage>
        <taxon>Eukaryota</taxon>
        <taxon>Metazoa</taxon>
        <taxon>Ecdysozoa</taxon>
        <taxon>Arthropoda</taxon>
        <taxon>Hexapoda</taxon>
        <taxon>Insecta</taxon>
        <taxon>Pterygota</taxon>
        <taxon>Neoptera</taxon>
        <taxon>Endopterygota</taxon>
        <taxon>Coleoptera</taxon>
        <taxon>Polyphaga</taxon>
        <taxon>Cucujiformia</taxon>
        <taxon>Curculionidae</taxon>
        <taxon>Scolytinae</taxon>
        <taxon>Dendroctonus</taxon>
    </lineage>
</organism>
<protein>
    <recommendedName>
        <fullName evidence="14">SET domain-containing protein</fullName>
    </recommendedName>
</protein>
<dbReference type="GO" id="GO:0005634">
    <property type="term" value="C:nucleus"/>
    <property type="evidence" value="ECO:0007669"/>
    <property type="project" value="TreeGrafter"/>
</dbReference>